<comment type="caution">
    <text evidence="10">The sequence shown here is derived from an EMBL/GenBank/DDBJ whole genome shotgun (WGS) entry which is preliminary data.</text>
</comment>
<accession>M1YIH2</accession>
<dbReference type="Proteomes" id="UP000011704">
    <property type="component" value="Unassembled WGS sequence"/>
</dbReference>
<comment type="pathway">
    <text evidence="1 8">Bacterial outer membrane biogenesis; LPS core biosynthesis.</text>
</comment>
<evidence type="ECO:0000313" key="11">
    <source>
        <dbReference type="Proteomes" id="UP000011704"/>
    </source>
</evidence>
<evidence type="ECO:0000256" key="3">
    <source>
        <dbReference type="ARBA" id="ARBA00019077"/>
    </source>
</evidence>
<dbReference type="Gene3D" id="3.40.50.11720">
    <property type="entry name" value="3-Deoxy-D-manno-octulosonic-acid transferase, N-terminal domain"/>
    <property type="match status" value="1"/>
</dbReference>
<keyword evidence="11" id="KW-1185">Reference proteome</keyword>
<dbReference type="PANTHER" id="PTHR42755">
    <property type="entry name" value="3-DEOXY-MANNO-OCTULOSONATE CYTIDYLYLTRANSFERASE"/>
    <property type="match status" value="1"/>
</dbReference>
<dbReference type="EMBL" id="CAQJ01000031">
    <property type="protein sequence ID" value="CCQ90288.1"/>
    <property type="molecule type" value="Genomic_DNA"/>
</dbReference>
<dbReference type="FunCoup" id="M1YIH2">
    <property type="interactions" value="225"/>
</dbReference>
<reference evidence="10 11" key="1">
    <citation type="journal article" date="2013" name="Front. Microbiol.">
        <title>The genome of Nitrospina gracilis illuminates the metabolism and evolution of the major marine nitrite oxidizer.</title>
        <authorList>
            <person name="Luecker S."/>
            <person name="Nowka B."/>
            <person name="Rattei T."/>
            <person name="Spieck E."/>
            <person name="and Daims H."/>
        </authorList>
    </citation>
    <scope>NUCLEOTIDE SEQUENCE [LARGE SCALE GENOMIC DNA]</scope>
    <source>
        <strain evidence="10 11">3/211</strain>
    </source>
</reference>
<evidence type="ECO:0000313" key="10">
    <source>
        <dbReference type="EMBL" id="CCQ90288.1"/>
    </source>
</evidence>
<dbReference type="SUPFAM" id="SSF53756">
    <property type="entry name" value="UDP-Glycosyltransferase/glycogen phosphorylase"/>
    <property type="match status" value="1"/>
</dbReference>
<evidence type="ECO:0000256" key="5">
    <source>
        <dbReference type="ARBA" id="ARBA00031445"/>
    </source>
</evidence>
<sequence>MPSVNREEGRPLVWVQALSFGEVNAAAPVLRRLHEDRPDLDIVVSVTTDSGYDGARRQMPFARQIFFAPIDCWPFLNLALARIRPDLYVLTDTGFWPGMIYLLKARGIPQVLFNGRLSEKSLKCYGFVKPWVRGLLNRFDLICMQSEAGRQAMVSLGAEPEKLRVVGDTKYDGLKPVGEPEGFRLREALRIPASHPVWVAGSTHPGEEAIVLDAYEQLRARFPKLTLVLAPRRLERVGEVMKLIEARGLDAMRKSELKPDDSHGRDVIVLDTMGELAKLYAVGDVTFVGRSLVAPGGGHSLIEPAAQGKVVLHGPFVENVQHSADELGALGIAIEVADADTMAKRITELFEEDTLHAKLTEKAVTLVKEKKAPRVRWQD</sequence>
<dbReference type="GO" id="GO:0005886">
    <property type="term" value="C:plasma membrane"/>
    <property type="evidence" value="ECO:0007669"/>
    <property type="project" value="UniProtKB-SubCell"/>
</dbReference>
<dbReference type="InterPro" id="IPR038107">
    <property type="entry name" value="Glycos_transf_N_sf"/>
</dbReference>
<dbReference type="AlphaFoldDB" id="M1YIH2"/>
<comment type="similarity">
    <text evidence="8">Belongs to the glycosyltransferase group 1 family.</text>
</comment>
<dbReference type="InterPro" id="IPR039901">
    <property type="entry name" value="Kdotransferase"/>
</dbReference>
<dbReference type="PANTHER" id="PTHR42755:SF1">
    <property type="entry name" value="3-DEOXY-D-MANNO-OCTULOSONIC ACID TRANSFERASE, MITOCHONDRIAL-RELATED"/>
    <property type="match status" value="1"/>
</dbReference>
<evidence type="ECO:0000259" key="9">
    <source>
        <dbReference type="Pfam" id="PF04413"/>
    </source>
</evidence>
<dbReference type="GO" id="GO:0043842">
    <property type="term" value="F:Kdo transferase activity"/>
    <property type="evidence" value="ECO:0007669"/>
    <property type="project" value="UniProtKB-EC"/>
</dbReference>
<dbReference type="UniPathway" id="UPA00958"/>
<dbReference type="GO" id="GO:0009245">
    <property type="term" value="P:lipid A biosynthetic process"/>
    <property type="evidence" value="ECO:0007669"/>
    <property type="project" value="TreeGrafter"/>
</dbReference>
<name>M1YIH2_NITG3</name>
<protein>
    <recommendedName>
        <fullName evidence="3 8">3-deoxy-D-manno-octulosonic acid transferase</fullName>
        <shortName evidence="8">Kdo transferase</shortName>
        <ecNumber evidence="2 8">2.4.99.12</ecNumber>
    </recommendedName>
    <alternativeName>
        <fullName evidence="5 8">Lipid IV(A) 3-deoxy-D-manno-octulosonic acid transferase</fullName>
    </alternativeName>
</protein>
<evidence type="ECO:0000256" key="2">
    <source>
        <dbReference type="ARBA" id="ARBA00012621"/>
    </source>
</evidence>
<gene>
    <name evidence="10" type="primary">kdtA</name>
    <name evidence="10" type="ORF">NITGR_280004</name>
</gene>
<feature type="active site" description="Proton acceptor" evidence="7">
    <location>
        <position position="22"/>
    </location>
</feature>
<comment type="subcellular location">
    <subcellularLocation>
        <location evidence="8">Cell membrane</location>
    </subcellularLocation>
</comment>
<dbReference type="Pfam" id="PF04413">
    <property type="entry name" value="Glycos_transf_N"/>
    <property type="match status" value="1"/>
</dbReference>
<dbReference type="GO" id="GO:0009244">
    <property type="term" value="P:lipopolysaccharide core region biosynthetic process"/>
    <property type="evidence" value="ECO:0007669"/>
    <property type="project" value="UniProtKB-UniRule"/>
</dbReference>
<dbReference type="Gene3D" id="3.40.50.2000">
    <property type="entry name" value="Glycogen Phosphorylase B"/>
    <property type="match status" value="1"/>
</dbReference>
<dbReference type="EC" id="2.4.99.12" evidence="2 8"/>
<proteinExistence type="inferred from homology"/>
<keyword evidence="8" id="KW-0472">Membrane</keyword>
<dbReference type="HOGENOM" id="CLU_036146_2_0_0"/>
<evidence type="ECO:0000256" key="1">
    <source>
        <dbReference type="ARBA" id="ARBA00004713"/>
    </source>
</evidence>
<keyword evidence="4 8" id="KW-0808">Transferase</keyword>
<organism evidence="10 11">
    <name type="scientific">Nitrospina gracilis (strain 3/211)</name>
    <dbReference type="NCBI Taxonomy" id="1266370"/>
    <lineage>
        <taxon>Bacteria</taxon>
        <taxon>Pseudomonadati</taxon>
        <taxon>Nitrospinota/Tectimicrobiota group</taxon>
        <taxon>Nitrospinota</taxon>
        <taxon>Nitrospinia</taxon>
        <taxon>Nitrospinales</taxon>
        <taxon>Nitrospinaceae</taxon>
        <taxon>Nitrospina</taxon>
    </lineage>
</organism>
<evidence type="ECO:0000256" key="8">
    <source>
        <dbReference type="RuleBase" id="RU365103"/>
    </source>
</evidence>
<keyword evidence="8" id="KW-0448">Lipopolysaccharide biosynthesis</keyword>
<dbReference type="STRING" id="1266370.NITGR_280004"/>
<evidence type="ECO:0000256" key="7">
    <source>
        <dbReference type="PIRSR" id="PIRSR639901-1"/>
    </source>
</evidence>
<dbReference type="InterPro" id="IPR007507">
    <property type="entry name" value="Glycos_transf_N"/>
</dbReference>
<dbReference type="InParanoid" id="M1YIH2"/>
<keyword evidence="8" id="KW-1003">Cell membrane</keyword>
<comment type="catalytic activity">
    <reaction evidence="6 8">
        <text>lipid IVA (E. coli) + CMP-3-deoxy-beta-D-manno-octulosonate = alpha-Kdo-(2-&gt;6)-lipid IVA (E. coli) + CMP + H(+)</text>
        <dbReference type="Rhea" id="RHEA:28066"/>
        <dbReference type="ChEBI" id="CHEBI:15378"/>
        <dbReference type="ChEBI" id="CHEBI:58603"/>
        <dbReference type="ChEBI" id="CHEBI:60364"/>
        <dbReference type="ChEBI" id="CHEBI:60377"/>
        <dbReference type="ChEBI" id="CHEBI:85987"/>
        <dbReference type="EC" id="2.4.99.12"/>
    </reaction>
</comment>
<evidence type="ECO:0000256" key="6">
    <source>
        <dbReference type="ARBA" id="ARBA00049183"/>
    </source>
</evidence>
<feature type="domain" description="3-deoxy-D-manno-octulosonic-acid transferase N-terminal" evidence="9">
    <location>
        <begin position="7"/>
        <end position="172"/>
    </location>
</feature>
<evidence type="ECO:0000256" key="4">
    <source>
        <dbReference type="ARBA" id="ARBA00022679"/>
    </source>
</evidence>
<comment type="function">
    <text evidence="8">Involved in lipopolysaccharide (LPS) biosynthesis. Catalyzes the transfer of 3-deoxy-D-manno-octulosonate (Kdo) residue(s) from CMP-Kdo to lipid IV(A), the tetraacyldisaccharide-1,4'-bisphosphate precursor of lipid A.</text>
</comment>